<organism evidence="5">
    <name type="scientific">freshwater metagenome</name>
    <dbReference type="NCBI Taxonomy" id="449393"/>
    <lineage>
        <taxon>unclassified sequences</taxon>
        <taxon>metagenomes</taxon>
        <taxon>ecological metagenomes</taxon>
    </lineage>
</organism>
<protein>
    <submittedName>
        <fullName evidence="5">Unannotated protein</fullName>
    </submittedName>
</protein>
<evidence type="ECO:0000313" key="5">
    <source>
        <dbReference type="EMBL" id="CAB4966026.1"/>
    </source>
</evidence>
<gene>
    <name evidence="1" type="ORF">UFOPK1421_00584</name>
    <name evidence="2" type="ORF">UFOPK1820_00015</name>
    <name evidence="3" type="ORF">UFOPK1960_00037</name>
    <name evidence="4" type="ORF">UFOPK2921_00024</name>
    <name evidence="5" type="ORF">UFOPK3889_00011</name>
    <name evidence="6" type="ORF">UFOPK4275_00020</name>
    <name evidence="7" type="ORF">UFOPK4422_00065</name>
</gene>
<dbReference type="InterPro" id="IPR000600">
    <property type="entry name" value="ROK"/>
</dbReference>
<evidence type="ECO:0000313" key="1">
    <source>
        <dbReference type="EMBL" id="CAB4539876.1"/>
    </source>
</evidence>
<dbReference type="Pfam" id="PF00480">
    <property type="entry name" value="ROK"/>
    <property type="match status" value="1"/>
</dbReference>
<evidence type="ECO:0000313" key="3">
    <source>
        <dbReference type="EMBL" id="CAB4621315.1"/>
    </source>
</evidence>
<dbReference type="EMBL" id="CAFBRX010000003">
    <property type="protein sequence ID" value="CAB5109101.1"/>
    <property type="molecule type" value="Genomic_DNA"/>
</dbReference>
<name>A0A6J7LCJ4_9ZZZZ</name>
<evidence type="ECO:0000313" key="6">
    <source>
        <dbReference type="EMBL" id="CAB5043805.1"/>
    </source>
</evidence>
<proteinExistence type="predicted"/>
<evidence type="ECO:0000313" key="2">
    <source>
        <dbReference type="EMBL" id="CAB4588596.1"/>
    </source>
</evidence>
<sequence>MSTVSGVVKEQERVAAILAVDIGGTKLAAAVVDLDGKIILRDRVPTPARDPWTTLANLIKRVQASISGVELLACGVACGGPMTLNGEKVSPLHIAAWRDFELRSMVAQITALPTFVDNDAKALALSEGWMGATAHLQNFMAVVVGTGVGAGLVLDSQLLDGRQGNAGHVGHIIVEPDGRACLCGGFGCLEAYISGPAILLQTGREPMYAPANVVQRSGQLLGRACASVAAVADISRVVVGGSVALGWGEAFFQAANSEFVLRSKLSFLAGADIVPVGLGDSSALIGAAAIARRKIGET</sequence>
<dbReference type="EMBL" id="CAEZZV010000002">
    <property type="protein sequence ID" value="CAB4766955.1"/>
    <property type="molecule type" value="Genomic_DNA"/>
</dbReference>
<dbReference type="Gene3D" id="3.30.420.40">
    <property type="match status" value="4"/>
</dbReference>
<dbReference type="EMBL" id="CAEZUK010000001">
    <property type="protein sequence ID" value="CAB4588596.1"/>
    <property type="molecule type" value="Genomic_DNA"/>
</dbReference>
<dbReference type="PANTHER" id="PTHR18964:SF169">
    <property type="entry name" value="N-ACETYLMANNOSAMINE KINASE"/>
    <property type="match status" value="1"/>
</dbReference>
<reference evidence="5" key="1">
    <citation type="submission" date="2020-05" db="EMBL/GenBank/DDBJ databases">
        <authorList>
            <person name="Chiriac C."/>
            <person name="Salcher M."/>
            <person name="Ghai R."/>
            <person name="Kavagutti S V."/>
        </authorList>
    </citation>
    <scope>NUCLEOTIDE SEQUENCE</scope>
</reference>
<dbReference type="EMBL" id="CAEZSL010000050">
    <property type="protein sequence ID" value="CAB4539876.1"/>
    <property type="molecule type" value="Genomic_DNA"/>
</dbReference>
<dbReference type="SUPFAM" id="SSF53067">
    <property type="entry name" value="Actin-like ATPase domain"/>
    <property type="match status" value="1"/>
</dbReference>
<evidence type="ECO:0000313" key="4">
    <source>
        <dbReference type="EMBL" id="CAB4766955.1"/>
    </source>
</evidence>
<dbReference type="InterPro" id="IPR043129">
    <property type="entry name" value="ATPase_NBD"/>
</dbReference>
<dbReference type="InterPro" id="IPR049874">
    <property type="entry name" value="ROK_cs"/>
</dbReference>
<dbReference type="PANTHER" id="PTHR18964">
    <property type="entry name" value="ROK (REPRESSOR, ORF, KINASE) FAMILY"/>
    <property type="match status" value="1"/>
</dbReference>
<accession>A0A6J7LCJ4</accession>
<dbReference type="EMBL" id="CAFBNZ010000001">
    <property type="protein sequence ID" value="CAB4966026.1"/>
    <property type="molecule type" value="Genomic_DNA"/>
</dbReference>
<dbReference type="EMBL" id="CAFBQJ010000002">
    <property type="protein sequence ID" value="CAB5043805.1"/>
    <property type="molecule type" value="Genomic_DNA"/>
</dbReference>
<dbReference type="EMBL" id="CAEZVL010000002">
    <property type="protein sequence ID" value="CAB4621315.1"/>
    <property type="molecule type" value="Genomic_DNA"/>
</dbReference>
<evidence type="ECO:0000313" key="7">
    <source>
        <dbReference type="EMBL" id="CAB5109101.1"/>
    </source>
</evidence>
<dbReference type="AlphaFoldDB" id="A0A6J7LCJ4"/>
<dbReference type="PROSITE" id="PS01125">
    <property type="entry name" value="ROK"/>
    <property type="match status" value="1"/>
</dbReference>